<dbReference type="InterPro" id="IPR001709">
    <property type="entry name" value="Flavoprot_Pyr_Nucl_cyt_Rdtase"/>
</dbReference>
<dbReference type="Gene3D" id="2.40.30.10">
    <property type="entry name" value="Translation factors"/>
    <property type="match status" value="1"/>
</dbReference>
<keyword evidence="7" id="KW-0521">NADP</keyword>
<dbReference type="PRINTS" id="PR00410">
    <property type="entry name" value="PHEHYDRXLASE"/>
</dbReference>
<gene>
    <name evidence="11" type="primary">fpr</name>
    <name evidence="11" type="ORF">NBRC116187_05060</name>
</gene>
<keyword evidence="5" id="KW-0547">Nucleotide-binding</keyword>
<dbReference type="CDD" id="cd06195">
    <property type="entry name" value="FNR1"/>
    <property type="match status" value="1"/>
</dbReference>
<dbReference type="EMBL" id="BAABWD010000001">
    <property type="protein sequence ID" value="GAA6130146.1"/>
    <property type="molecule type" value="Genomic_DNA"/>
</dbReference>
<evidence type="ECO:0000256" key="4">
    <source>
        <dbReference type="ARBA" id="ARBA00022630"/>
    </source>
</evidence>
<dbReference type="EC" id="1.18.1.2" evidence="3"/>
<name>A0ABP9ZKZ9_9GAMM</name>
<dbReference type="InterPro" id="IPR017938">
    <property type="entry name" value="Riboflavin_synthase-like_b-brl"/>
</dbReference>
<reference evidence="11 12" key="1">
    <citation type="submission" date="2024-04" db="EMBL/GenBank/DDBJ databases">
        <title>Draft genome sequence of Halopseudomonas sabulinigri NBRC 116187.</title>
        <authorList>
            <person name="Miyakawa T."/>
            <person name="Kusuya Y."/>
            <person name="Miura T."/>
        </authorList>
    </citation>
    <scope>NUCLEOTIDE SEQUENCE [LARGE SCALE GENOMIC DNA]</scope>
    <source>
        <strain evidence="11 12">4NH20-0042</strain>
    </source>
</reference>
<dbReference type="Gene3D" id="3.40.50.80">
    <property type="entry name" value="Nucleotide-binding domain of ferredoxin-NADP reductase (FNR) module"/>
    <property type="match status" value="1"/>
</dbReference>
<dbReference type="InterPro" id="IPR051930">
    <property type="entry name" value="FNR_type-1"/>
</dbReference>
<comment type="similarity">
    <text evidence="2">Belongs to the ferredoxin--NADP reductase type 1 family.</text>
</comment>
<proteinExistence type="inferred from homology"/>
<evidence type="ECO:0000256" key="6">
    <source>
        <dbReference type="ARBA" id="ARBA00022827"/>
    </source>
</evidence>
<dbReference type="PANTHER" id="PTHR47878">
    <property type="entry name" value="OXIDOREDUCTASE FAD/NAD(P)-BINDING DOMAIN PROTEIN"/>
    <property type="match status" value="1"/>
</dbReference>
<evidence type="ECO:0000256" key="7">
    <source>
        <dbReference type="ARBA" id="ARBA00022857"/>
    </source>
</evidence>
<dbReference type="InterPro" id="IPR017927">
    <property type="entry name" value="FAD-bd_FR_type"/>
</dbReference>
<protein>
    <recommendedName>
        <fullName evidence="3">ferredoxin--NADP(+) reductase</fullName>
        <ecNumber evidence="3">1.18.1.2</ecNumber>
    </recommendedName>
</protein>
<evidence type="ECO:0000256" key="2">
    <source>
        <dbReference type="ARBA" id="ARBA00008312"/>
    </source>
</evidence>
<dbReference type="Proteomes" id="UP001486808">
    <property type="component" value="Unassembled WGS sequence"/>
</dbReference>
<dbReference type="PANTHER" id="PTHR47878:SF1">
    <property type="entry name" value="FLAVODOXIN_FERREDOXIN--NADP REDUCTASE"/>
    <property type="match status" value="1"/>
</dbReference>
<evidence type="ECO:0000256" key="1">
    <source>
        <dbReference type="ARBA" id="ARBA00001974"/>
    </source>
</evidence>
<keyword evidence="4" id="KW-0285">Flavoprotein</keyword>
<evidence type="ECO:0000259" key="10">
    <source>
        <dbReference type="PROSITE" id="PS51384"/>
    </source>
</evidence>
<dbReference type="InterPro" id="IPR039261">
    <property type="entry name" value="FNR_nucleotide-bd"/>
</dbReference>
<dbReference type="InterPro" id="IPR033892">
    <property type="entry name" value="FNR_bac"/>
</dbReference>
<accession>A0ABP9ZKZ9</accession>
<keyword evidence="12" id="KW-1185">Reference proteome</keyword>
<evidence type="ECO:0000313" key="12">
    <source>
        <dbReference type="Proteomes" id="UP001486808"/>
    </source>
</evidence>
<dbReference type="SUPFAM" id="SSF52343">
    <property type="entry name" value="Ferredoxin reductase-like, C-terminal NADP-linked domain"/>
    <property type="match status" value="1"/>
</dbReference>
<dbReference type="PRINTS" id="PR00371">
    <property type="entry name" value="FPNCR"/>
</dbReference>
<sequence length="262" mass="29871">MPGGDMAGFNTESVLSVHHWTDNLFSFKTTRDPGFRFKNGHFIMIGLEVEGRPLMRAYSIASPNHEETLEFFSIKVPDGPLTSRLQNIQAGDQIMISRKPTGTLVLDHLIPGRNLYLLSTGTGLAPFISIIQDPETYEQYDKVIVTHGCRHVRELAYEQLITEDLPNHEYLGELVRDKLIYYPTVTREPFRNEGRLTDLMTSGKLFEDIGLPKFDLEQDRFMLCGSPSMLKDCCEILDAQSFKEARHGDQGHYVIERAFVEK</sequence>
<comment type="catalytic activity">
    <reaction evidence="9">
        <text>2 reduced [2Fe-2S]-[ferredoxin] + NADP(+) + H(+) = 2 oxidized [2Fe-2S]-[ferredoxin] + NADPH</text>
        <dbReference type="Rhea" id="RHEA:20125"/>
        <dbReference type="Rhea" id="RHEA-COMP:10000"/>
        <dbReference type="Rhea" id="RHEA-COMP:10001"/>
        <dbReference type="ChEBI" id="CHEBI:15378"/>
        <dbReference type="ChEBI" id="CHEBI:33737"/>
        <dbReference type="ChEBI" id="CHEBI:33738"/>
        <dbReference type="ChEBI" id="CHEBI:57783"/>
        <dbReference type="ChEBI" id="CHEBI:58349"/>
        <dbReference type="EC" id="1.18.1.2"/>
    </reaction>
</comment>
<evidence type="ECO:0000313" key="11">
    <source>
        <dbReference type="EMBL" id="GAA6130146.1"/>
    </source>
</evidence>
<evidence type="ECO:0000256" key="9">
    <source>
        <dbReference type="ARBA" id="ARBA00047776"/>
    </source>
</evidence>
<organism evidence="11 12">
    <name type="scientific">Halopseudomonas sabulinigri</name>
    <dbReference type="NCBI Taxonomy" id="472181"/>
    <lineage>
        <taxon>Bacteria</taxon>
        <taxon>Pseudomonadati</taxon>
        <taxon>Pseudomonadota</taxon>
        <taxon>Gammaproteobacteria</taxon>
        <taxon>Pseudomonadales</taxon>
        <taxon>Pseudomonadaceae</taxon>
        <taxon>Halopseudomonas</taxon>
    </lineage>
</organism>
<keyword evidence="6" id="KW-0274">FAD</keyword>
<evidence type="ECO:0000256" key="8">
    <source>
        <dbReference type="ARBA" id="ARBA00023002"/>
    </source>
</evidence>
<dbReference type="Pfam" id="PF00970">
    <property type="entry name" value="FAD_binding_6"/>
    <property type="match status" value="1"/>
</dbReference>
<dbReference type="SUPFAM" id="SSF63380">
    <property type="entry name" value="Riboflavin synthase domain-like"/>
    <property type="match status" value="1"/>
</dbReference>
<dbReference type="InterPro" id="IPR008333">
    <property type="entry name" value="Cbr1-like_FAD-bd_dom"/>
</dbReference>
<feature type="domain" description="FAD-binding FR-type" evidence="10">
    <location>
        <begin position="7"/>
        <end position="107"/>
    </location>
</feature>
<dbReference type="PROSITE" id="PS51384">
    <property type="entry name" value="FAD_FR"/>
    <property type="match status" value="1"/>
</dbReference>
<dbReference type="Pfam" id="PF00175">
    <property type="entry name" value="NAD_binding_1"/>
    <property type="match status" value="1"/>
</dbReference>
<evidence type="ECO:0000256" key="3">
    <source>
        <dbReference type="ARBA" id="ARBA00013223"/>
    </source>
</evidence>
<comment type="caution">
    <text evidence="11">The sequence shown here is derived from an EMBL/GenBank/DDBJ whole genome shotgun (WGS) entry which is preliminary data.</text>
</comment>
<dbReference type="InterPro" id="IPR001433">
    <property type="entry name" value="OxRdtase_FAD/NAD-bd"/>
</dbReference>
<evidence type="ECO:0000256" key="5">
    <source>
        <dbReference type="ARBA" id="ARBA00022741"/>
    </source>
</evidence>
<comment type="cofactor">
    <cofactor evidence="1">
        <name>FAD</name>
        <dbReference type="ChEBI" id="CHEBI:57692"/>
    </cofactor>
</comment>
<keyword evidence="8" id="KW-0560">Oxidoreductase</keyword>